<dbReference type="Gene3D" id="2.10.70.10">
    <property type="entry name" value="Complement Module, domain 1"/>
    <property type="match status" value="5"/>
</dbReference>
<feature type="chain" id="PRO_5001489302" description="Sushi domain-containing protein" evidence="6">
    <location>
        <begin position="21"/>
        <end position="716"/>
    </location>
</feature>
<protein>
    <recommendedName>
        <fullName evidence="7">Sushi domain-containing protein</fullName>
    </recommendedName>
</protein>
<feature type="disulfide bond" evidence="5">
    <location>
        <begin position="57"/>
        <end position="84"/>
    </location>
</feature>
<proteinExistence type="predicted"/>
<sequence>MTSSSIMLLLLITIFHVTIAADNCRSLTGGNNGYITYGTSQRPDGSYESGTVAYLRCYTGYYPAGSTISWCYNGRWSPSGLGNCVWYNGVVSTTFPTTPAFTGGCPVAGTPTNGTIMYSNGMSFGPVPNGVTAQLKCHDGHNVEGIASMTCVNGRWNPDQFGACKTNMSYAQGCPDMTTPKNGVLRYSGSSTNGRRPPLSTVTVECVNQTVLYGTISSTCTSNGWYPPELGTCTAKTGAGCLEFPPIVGGDIRYFDYAGYSTATLQCRNGSVHGEVTSFCTNGQWNPPSLGTCNVTNSGSICPLFSVPEGAMITYSTNITNITLWTTATMKCLSGAAVVGTSYSTCLSTGWHPSQLGTCPNTTTGRECQRLPQRVGAGIIYTPTLWRENVSEGTNATLKCRDNEHVVGASFTRCTNKTWTPSELGVCSPATGLSCFSMMTPAGGHLEYSNGVTTGFIPHGGNVTLTCLTGRVVNGTGMSTCVSGTWYPQSVGECSNTPSLDTPKLCHPLNAPANGTVSLSKGSPDFPAENGVVAMLVCKPGSFVLGSTSSLCTGGTWIPSTLGTCNSNASSGGVETGCNWMFAPHGMFLNWSNINFGGPILNGTQLTANCVNSAPITGANNMTCVNGLWQPARFGTCGGSPGWAAGASCPPMAASSPDVGLIYRSGSRYMLGAVQDKLDHGTLLTVKCYNGTMRGNNVTTCADGKWYPSTIGGCFR</sequence>
<name>A0A016VDB0_9BILA</name>
<feature type="domain" description="Sushi" evidence="7">
    <location>
        <begin position="103"/>
        <end position="166"/>
    </location>
</feature>
<evidence type="ECO:0000256" key="3">
    <source>
        <dbReference type="ARBA" id="ARBA00022729"/>
    </source>
</evidence>
<comment type="caution">
    <text evidence="5">Lacks conserved residue(s) required for the propagation of feature annotation.</text>
</comment>
<keyword evidence="2 5" id="KW-0768">Sushi</keyword>
<keyword evidence="9" id="KW-1185">Reference proteome</keyword>
<evidence type="ECO:0000256" key="6">
    <source>
        <dbReference type="SAM" id="SignalP"/>
    </source>
</evidence>
<evidence type="ECO:0000256" key="2">
    <source>
        <dbReference type="ARBA" id="ARBA00022659"/>
    </source>
</evidence>
<organism evidence="8 9">
    <name type="scientific">Ancylostoma ceylanicum</name>
    <dbReference type="NCBI Taxonomy" id="53326"/>
    <lineage>
        <taxon>Eukaryota</taxon>
        <taxon>Metazoa</taxon>
        <taxon>Ecdysozoa</taxon>
        <taxon>Nematoda</taxon>
        <taxon>Chromadorea</taxon>
        <taxon>Rhabditida</taxon>
        <taxon>Rhabditina</taxon>
        <taxon>Rhabditomorpha</taxon>
        <taxon>Strongyloidea</taxon>
        <taxon>Ancylostomatidae</taxon>
        <taxon>Ancylostomatinae</taxon>
        <taxon>Ancylostoma</taxon>
    </lineage>
</organism>
<evidence type="ECO:0000256" key="1">
    <source>
        <dbReference type="ARBA" id="ARBA00004328"/>
    </source>
</evidence>
<dbReference type="SMART" id="SM00032">
    <property type="entry name" value="CCP"/>
    <property type="match status" value="10"/>
</dbReference>
<accession>A0A016VDB0</accession>
<reference evidence="9" key="1">
    <citation type="journal article" date="2015" name="Nat. Genet.">
        <title>The genome and transcriptome of the zoonotic hookworm Ancylostoma ceylanicum identify infection-specific gene families.</title>
        <authorList>
            <person name="Schwarz E.M."/>
            <person name="Hu Y."/>
            <person name="Antoshechkin I."/>
            <person name="Miller M.M."/>
            <person name="Sternberg P.W."/>
            <person name="Aroian R.V."/>
        </authorList>
    </citation>
    <scope>NUCLEOTIDE SEQUENCE</scope>
    <source>
        <strain evidence="9">HY135</strain>
    </source>
</reference>
<dbReference type="PANTHER" id="PTHR45785:SF2">
    <property type="entry name" value="COMPLEMENT FACTOR H-RELATED"/>
    <property type="match status" value="1"/>
</dbReference>
<dbReference type="CDD" id="cd00033">
    <property type="entry name" value="CCP"/>
    <property type="match status" value="1"/>
</dbReference>
<dbReference type="Pfam" id="PF00084">
    <property type="entry name" value="Sushi"/>
    <property type="match status" value="1"/>
</dbReference>
<dbReference type="SUPFAM" id="SSF57535">
    <property type="entry name" value="Complement control module/SCR domain"/>
    <property type="match status" value="7"/>
</dbReference>
<feature type="disulfide bond" evidence="5">
    <location>
        <begin position="137"/>
        <end position="164"/>
    </location>
</feature>
<dbReference type="PANTHER" id="PTHR45785">
    <property type="entry name" value="COMPLEMENT FACTOR H-RELATED"/>
    <property type="match status" value="1"/>
</dbReference>
<dbReference type="PROSITE" id="PS50923">
    <property type="entry name" value="SUSHI"/>
    <property type="match status" value="2"/>
</dbReference>
<dbReference type="STRING" id="53326.A0A016VDB0"/>
<feature type="domain" description="Sushi" evidence="7">
    <location>
        <begin position="22"/>
        <end position="86"/>
    </location>
</feature>
<comment type="caution">
    <text evidence="8">The sequence shown here is derived from an EMBL/GenBank/DDBJ whole genome shotgun (WGS) entry which is preliminary data.</text>
</comment>
<evidence type="ECO:0000313" key="8">
    <source>
        <dbReference type="EMBL" id="EYC25614.1"/>
    </source>
</evidence>
<evidence type="ECO:0000256" key="5">
    <source>
        <dbReference type="PROSITE-ProRule" id="PRU00302"/>
    </source>
</evidence>
<evidence type="ECO:0000259" key="7">
    <source>
        <dbReference type="PROSITE" id="PS50923"/>
    </source>
</evidence>
<dbReference type="OrthoDB" id="6480633at2759"/>
<dbReference type="InterPro" id="IPR051503">
    <property type="entry name" value="ComplSys_Reg/VirEntry_Med"/>
</dbReference>
<dbReference type="AlphaFoldDB" id="A0A016VDB0"/>
<comment type="subcellular location">
    <subcellularLocation>
        <location evidence="1">Virion</location>
    </subcellularLocation>
</comment>
<keyword evidence="4 5" id="KW-1015">Disulfide bond</keyword>
<dbReference type="InterPro" id="IPR000436">
    <property type="entry name" value="Sushi_SCR_CCP_dom"/>
</dbReference>
<keyword evidence="3 6" id="KW-0732">Signal</keyword>
<evidence type="ECO:0000256" key="4">
    <source>
        <dbReference type="ARBA" id="ARBA00023157"/>
    </source>
</evidence>
<dbReference type="EMBL" id="JARK01001347">
    <property type="protein sequence ID" value="EYC25614.1"/>
    <property type="molecule type" value="Genomic_DNA"/>
</dbReference>
<feature type="signal peptide" evidence="6">
    <location>
        <begin position="1"/>
        <end position="20"/>
    </location>
</feature>
<dbReference type="Proteomes" id="UP000024635">
    <property type="component" value="Unassembled WGS sequence"/>
</dbReference>
<gene>
    <name evidence="8" type="primary">Acey_s0011.g1299</name>
    <name evidence="8" type="ORF">Y032_0011g1299</name>
</gene>
<evidence type="ECO:0000313" key="9">
    <source>
        <dbReference type="Proteomes" id="UP000024635"/>
    </source>
</evidence>
<dbReference type="InterPro" id="IPR035976">
    <property type="entry name" value="Sushi/SCR/CCP_sf"/>
</dbReference>